<name>A0A0A8XSS9_ARUDO</name>
<keyword evidence="1" id="KW-0812">Transmembrane</keyword>
<proteinExistence type="predicted"/>
<accession>A0A0A8XSS9</accession>
<evidence type="ECO:0000313" key="2">
    <source>
        <dbReference type="EMBL" id="JAD15823.1"/>
    </source>
</evidence>
<protein>
    <submittedName>
        <fullName evidence="2">Uncharacterized protein</fullName>
    </submittedName>
</protein>
<dbReference type="EMBL" id="GBRH01282072">
    <property type="protein sequence ID" value="JAD15823.1"/>
    <property type="molecule type" value="Transcribed_RNA"/>
</dbReference>
<sequence>MRPNDIEEASLSECHEGNQGIQELFCIGHSCIIISLPLRLTMWIIVCLSYGVTGYVCVLFCFESCCMSKKKQMFTISLCSLYV</sequence>
<keyword evidence="1" id="KW-1133">Transmembrane helix</keyword>
<evidence type="ECO:0000256" key="1">
    <source>
        <dbReference type="SAM" id="Phobius"/>
    </source>
</evidence>
<dbReference type="AlphaFoldDB" id="A0A0A8XSS9"/>
<feature type="transmembrane region" description="Helical" evidence="1">
    <location>
        <begin position="42"/>
        <end position="62"/>
    </location>
</feature>
<organism evidence="2">
    <name type="scientific">Arundo donax</name>
    <name type="common">Giant reed</name>
    <name type="synonym">Donax arundinaceus</name>
    <dbReference type="NCBI Taxonomy" id="35708"/>
    <lineage>
        <taxon>Eukaryota</taxon>
        <taxon>Viridiplantae</taxon>
        <taxon>Streptophyta</taxon>
        <taxon>Embryophyta</taxon>
        <taxon>Tracheophyta</taxon>
        <taxon>Spermatophyta</taxon>
        <taxon>Magnoliopsida</taxon>
        <taxon>Liliopsida</taxon>
        <taxon>Poales</taxon>
        <taxon>Poaceae</taxon>
        <taxon>PACMAD clade</taxon>
        <taxon>Arundinoideae</taxon>
        <taxon>Arundineae</taxon>
        <taxon>Arundo</taxon>
    </lineage>
</organism>
<reference evidence="2" key="2">
    <citation type="journal article" date="2015" name="Data Brief">
        <title>Shoot transcriptome of the giant reed, Arundo donax.</title>
        <authorList>
            <person name="Barrero R.A."/>
            <person name="Guerrero F.D."/>
            <person name="Moolhuijzen P."/>
            <person name="Goolsby J.A."/>
            <person name="Tidwell J."/>
            <person name="Bellgard S.E."/>
            <person name="Bellgard M.I."/>
        </authorList>
    </citation>
    <scope>NUCLEOTIDE SEQUENCE</scope>
    <source>
        <tissue evidence="2">Shoot tissue taken approximately 20 cm above the soil surface</tissue>
    </source>
</reference>
<keyword evidence="1" id="KW-0472">Membrane</keyword>
<reference evidence="2" key="1">
    <citation type="submission" date="2014-09" db="EMBL/GenBank/DDBJ databases">
        <authorList>
            <person name="Magalhaes I.L.F."/>
            <person name="Oliveira U."/>
            <person name="Santos F.R."/>
            <person name="Vidigal T.H.D.A."/>
            <person name="Brescovit A.D."/>
            <person name="Santos A.J."/>
        </authorList>
    </citation>
    <scope>NUCLEOTIDE SEQUENCE</scope>
    <source>
        <tissue evidence="2">Shoot tissue taken approximately 20 cm above the soil surface</tissue>
    </source>
</reference>